<keyword evidence="1 2" id="KW-0378">Hydrolase</keyword>
<dbReference type="Pfam" id="PF00702">
    <property type="entry name" value="Hydrolase"/>
    <property type="match status" value="1"/>
</dbReference>
<evidence type="ECO:0000313" key="2">
    <source>
        <dbReference type="EMBL" id="TDP59211.1"/>
    </source>
</evidence>
<dbReference type="SFLD" id="SFLDG01129">
    <property type="entry name" value="C1.5:_HAD__Beta-PGM__Phosphata"/>
    <property type="match status" value="1"/>
</dbReference>
<dbReference type="RefSeq" id="WP_133532753.1">
    <property type="nucleotide sequence ID" value="NZ_SNXR01000013.1"/>
</dbReference>
<dbReference type="NCBIfam" id="TIGR01549">
    <property type="entry name" value="HAD-SF-IA-v1"/>
    <property type="match status" value="1"/>
</dbReference>
<dbReference type="OrthoDB" id="9797415at2"/>
<reference evidence="2 3" key="1">
    <citation type="submission" date="2019-03" db="EMBL/GenBank/DDBJ databases">
        <title>Genomic Encyclopedia of Archaeal and Bacterial Type Strains, Phase II (KMG-II): from individual species to whole genera.</title>
        <authorList>
            <person name="Goeker M."/>
        </authorList>
    </citation>
    <scope>NUCLEOTIDE SEQUENCE [LARGE SCALE GENOMIC DNA]</scope>
    <source>
        <strain evidence="2 3">DSM 25687</strain>
    </source>
</reference>
<dbReference type="Gene3D" id="3.40.50.1000">
    <property type="entry name" value="HAD superfamily/HAD-like"/>
    <property type="match status" value="1"/>
</dbReference>
<dbReference type="PANTHER" id="PTHR43316">
    <property type="entry name" value="HYDROLASE, HALOACID DELAHOGENASE-RELATED"/>
    <property type="match status" value="1"/>
</dbReference>
<dbReference type="SFLD" id="SFLDS00003">
    <property type="entry name" value="Haloacid_Dehalogenase"/>
    <property type="match status" value="1"/>
</dbReference>
<organism evidence="2 3">
    <name type="scientific">Flavobacterium dankookense</name>
    <dbReference type="NCBI Taxonomy" id="706186"/>
    <lineage>
        <taxon>Bacteria</taxon>
        <taxon>Pseudomonadati</taxon>
        <taxon>Bacteroidota</taxon>
        <taxon>Flavobacteriia</taxon>
        <taxon>Flavobacteriales</taxon>
        <taxon>Flavobacteriaceae</taxon>
        <taxon>Flavobacterium</taxon>
    </lineage>
</organism>
<protein>
    <submittedName>
        <fullName evidence="2">HAD superfamily hydrolase (TIGR01549 family)</fullName>
    </submittedName>
</protein>
<dbReference type="GO" id="GO:0016787">
    <property type="term" value="F:hydrolase activity"/>
    <property type="evidence" value="ECO:0007669"/>
    <property type="project" value="UniProtKB-KW"/>
</dbReference>
<dbReference type="InterPro" id="IPR036412">
    <property type="entry name" value="HAD-like_sf"/>
</dbReference>
<dbReference type="InterPro" id="IPR023214">
    <property type="entry name" value="HAD_sf"/>
</dbReference>
<proteinExistence type="predicted"/>
<evidence type="ECO:0000256" key="1">
    <source>
        <dbReference type="ARBA" id="ARBA00022801"/>
    </source>
</evidence>
<dbReference type="EMBL" id="SNXR01000013">
    <property type="protein sequence ID" value="TDP59211.1"/>
    <property type="molecule type" value="Genomic_DNA"/>
</dbReference>
<dbReference type="SUPFAM" id="SSF56784">
    <property type="entry name" value="HAD-like"/>
    <property type="match status" value="1"/>
</dbReference>
<evidence type="ECO:0000313" key="3">
    <source>
        <dbReference type="Proteomes" id="UP000295260"/>
    </source>
</evidence>
<dbReference type="InterPro" id="IPR051540">
    <property type="entry name" value="S-2-haloacid_dehalogenase"/>
</dbReference>
<dbReference type="Gene3D" id="1.10.150.660">
    <property type="match status" value="1"/>
</dbReference>
<name>A0A4R6QA41_9FLAO</name>
<dbReference type="InterPro" id="IPR006439">
    <property type="entry name" value="HAD-SF_hydro_IA"/>
</dbReference>
<dbReference type="Proteomes" id="UP000295260">
    <property type="component" value="Unassembled WGS sequence"/>
</dbReference>
<gene>
    <name evidence="2" type="ORF">BC748_1454</name>
</gene>
<keyword evidence="3" id="KW-1185">Reference proteome</keyword>
<dbReference type="AlphaFoldDB" id="A0A4R6QA41"/>
<accession>A0A4R6QA41</accession>
<sequence length="212" mass="24451">MKYLLLDVSGTILHKPIFFEKIATILYDFGYEVGIEKLKYNHKLLSETIKFPDRTDSTFYHYFNTEYLFSLGIVPNENILETIFKACSYLPWEKYDDTKVLNNLDIPIGILSNFNSSLEDKLNNYFGPIFKDIFVSETIGISKPSLDFYQYAIDKIGVLPSEIIYVGDSFKLDFEPATNLGITTFVIDRDGFYPKSDKIIKSLNDLEGKLYS</sequence>
<comment type="caution">
    <text evidence="2">The sequence shown here is derived from an EMBL/GenBank/DDBJ whole genome shotgun (WGS) entry which is preliminary data.</text>
</comment>